<keyword evidence="2 4" id="KW-0863">Zinc-finger</keyword>
<feature type="compositionally biased region" description="Basic and acidic residues" evidence="6">
    <location>
        <begin position="547"/>
        <end position="658"/>
    </location>
</feature>
<dbReference type="GO" id="GO:0008270">
    <property type="term" value="F:zinc ion binding"/>
    <property type="evidence" value="ECO:0007669"/>
    <property type="project" value="UniProtKB-KW"/>
</dbReference>
<feature type="compositionally biased region" description="Gly residues" evidence="6">
    <location>
        <begin position="774"/>
        <end position="788"/>
    </location>
</feature>
<reference evidence="8 9" key="1">
    <citation type="submission" date="2024-09" db="EMBL/GenBank/DDBJ databases">
        <title>Chromosome-scale assembly of Riccia fluitans.</title>
        <authorList>
            <person name="Paukszto L."/>
            <person name="Sawicki J."/>
            <person name="Karawczyk K."/>
            <person name="Piernik-Szablinska J."/>
            <person name="Szczecinska M."/>
            <person name="Mazdziarz M."/>
        </authorList>
    </citation>
    <scope>NUCLEOTIDE SEQUENCE [LARGE SCALE GENOMIC DNA]</scope>
    <source>
        <strain evidence="8">Rf_01</strain>
        <tissue evidence="8">Aerial parts of the thallus</tissue>
    </source>
</reference>
<keyword evidence="9" id="KW-1185">Reference proteome</keyword>
<comment type="caution">
    <text evidence="8">The sequence shown here is derived from an EMBL/GenBank/DDBJ whole genome shotgun (WGS) entry which is preliminary data.</text>
</comment>
<dbReference type="SMART" id="SM00547">
    <property type="entry name" value="ZnF_RBZ"/>
    <property type="match status" value="2"/>
</dbReference>
<keyword evidence="1" id="KW-0479">Metal-binding</keyword>
<feature type="region of interest" description="Disordered" evidence="6">
    <location>
        <begin position="454"/>
        <end position="476"/>
    </location>
</feature>
<evidence type="ECO:0000256" key="5">
    <source>
        <dbReference type="SAM" id="Coils"/>
    </source>
</evidence>
<evidence type="ECO:0000256" key="3">
    <source>
        <dbReference type="ARBA" id="ARBA00022833"/>
    </source>
</evidence>
<dbReference type="Gene3D" id="4.10.1060.10">
    <property type="entry name" value="Zinc finger, RanBP2-type"/>
    <property type="match status" value="2"/>
</dbReference>
<dbReference type="EMBL" id="JBHFFA010000003">
    <property type="protein sequence ID" value="KAL2635431.1"/>
    <property type="molecule type" value="Genomic_DNA"/>
</dbReference>
<evidence type="ECO:0000256" key="2">
    <source>
        <dbReference type="ARBA" id="ARBA00022771"/>
    </source>
</evidence>
<name>A0ABD1YXC3_9MARC</name>
<dbReference type="SUPFAM" id="SSF90209">
    <property type="entry name" value="Ran binding protein zinc finger-like"/>
    <property type="match status" value="2"/>
</dbReference>
<dbReference type="InterPro" id="IPR036443">
    <property type="entry name" value="Znf_RanBP2_sf"/>
</dbReference>
<keyword evidence="5" id="KW-0175">Coiled coil</keyword>
<proteinExistence type="predicted"/>
<sequence>MAQLQRCVQRVSWSPMSGICVQTLRSFSSRTCTSPAVVGTISIWGSGFAAPTSQSFVVSVRPSQKLSRSFHTSLTCGRFRFVSFTESLFSKNSRFGGELSAVGLVLARSFSFANESVIIDGEEKKTQRKDLLAEIEAKERELEELRNALKQVENDSVTVNGHENGAVEDKAAQTGSAAMENGESGNSSSDGRSSLLAEEEEVDSEEEEEEDVGEIDENATVISLGDGTEIASGSPAAEEESDAATVREPVEFCTLENSAEVSEVADEKKIVSEHPWPQWSRFLKFLAEGNYFANEEGKEIDVTSIDVDDYGLVKRGCLNFGRERDDIFRSFAQRDLEIIARFGCPTVDRKVVNAGKRLREYLKIDEVSICKPCRLRASCERADFRVASDHVAGTPEVIRLLSQYAIIVAPNSDSEFKIPELVQTSCANLLQQAVTLGSKPRDRNVPKFERKAEMVKSNRADRMERGTKKRGGDADVEMKPGDWKCPECDFVNFARNRSCRECDAKRPSPEMRRGDWSCPECGFLNFSRNRECHDCKAERPPGVGFDAYKKGVRGDREGRDDGGSDRGERRYGRDRESLDYNKDSIRGERDRGSFNRSDRSRERGVDRRSRGDNELDFNDRSPRRDADRGFDRRSASEDRGGRRNKYSEWKPDLSKKDEYDDEDEDFSVKSFKGRKFDDGFDELDLDLDDDDDMEDIEAFDDEEFEEMRPSASRGRSSSGSRDPKPAGRRFDRDSPKWEDDRSSTSSARGSSRGGRNGVSSRGDRDSSSFSSSRGGRGSGRGAGGGRGGRGGRGRR</sequence>
<feature type="compositionally biased region" description="Low complexity" evidence="6">
    <location>
        <begin position="180"/>
        <end position="194"/>
    </location>
</feature>
<feature type="compositionally biased region" description="Basic and acidic residues" evidence="6">
    <location>
        <begin position="721"/>
        <end position="742"/>
    </location>
</feature>
<dbReference type="InterPro" id="IPR001876">
    <property type="entry name" value="Znf_RanBP2"/>
</dbReference>
<organism evidence="8 9">
    <name type="scientific">Riccia fluitans</name>
    <dbReference type="NCBI Taxonomy" id="41844"/>
    <lineage>
        <taxon>Eukaryota</taxon>
        <taxon>Viridiplantae</taxon>
        <taxon>Streptophyta</taxon>
        <taxon>Embryophyta</taxon>
        <taxon>Marchantiophyta</taxon>
        <taxon>Marchantiopsida</taxon>
        <taxon>Marchantiidae</taxon>
        <taxon>Marchantiales</taxon>
        <taxon>Ricciaceae</taxon>
        <taxon>Riccia</taxon>
    </lineage>
</organism>
<feature type="region of interest" description="Disordered" evidence="6">
    <location>
        <begin position="171"/>
        <end position="245"/>
    </location>
</feature>
<keyword evidence="3" id="KW-0862">Zinc</keyword>
<dbReference type="Pfam" id="PF00641">
    <property type="entry name" value="Zn_ribbon_RanBP"/>
    <property type="match status" value="2"/>
</dbReference>
<feature type="compositionally biased region" description="Low complexity" evidence="6">
    <location>
        <begin position="709"/>
        <end position="720"/>
    </location>
</feature>
<dbReference type="PANTHER" id="PTHR23111">
    <property type="entry name" value="ZINC FINGER PROTEIN"/>
    <property type="match status" value="1"/>
</dbReference>
<feature type="domain" description="RanBP2-type" evidence="7">
    <location>
        <begin position="479"/>
        <end position="508"/>
    </location>
</feature>
<dbReference type="PROSITE" id="PS01358">
    <property type="entry name" value="ZF_RANBP2_1"/>
    <property type="match status" value="2"/>
</dbReference>
<dbReference type="AlphaFoldDB" id="A0ABD1YXC3"/>
<dbReference type="PANTHER" id="PTHR23111:SF40">
    <property type="entry name" value="RNA-BINDING PROTEIN INVOLVED IN HETEROCHROMATIN ASSEMBLY-RELATED"/>
    <property type="match status" value="1"/>
</dbReference>
<dbReference type="Proteomes" id="UP001605036">
    <property type="component" value="Unassembled WGS sequence"/>
</dbReference>
<feature type="coiled-coil region" evidence="5">
    <location>
        <begin position="121"/>
        <end position="155"/>
    </location>
</feature>
<feature type="compositionally biased region" description="Acidic residues" evidence="6">
    <location>
        <begin position="197"/>
        <end position="217"/>
    </location>
</feature>
<evidence type="ECO:0000259" key="7">
    <source>
        <dbReference type="PROSITE" id="PS50199"/>
    </source>
</evidence>
<feature type="compositionally biased region" description="Acidic residues" evidence="6">
    <location>
        <begin position="679"/>
        <end position="705"/>
    </location>
</feature>
<protein>
    <recommendedName>
        <fullName evidence="7">RanBP2-type domain-containing protein</fullName>
    </recommendedName>
</protein>
<evidence type="ECO:0000313" key="8">
    <source>
        <dbReference type="EMBL" id="KAL2635431.1"/>
    </source>
</evidence>
<evidence type="ECO:0000256" key="4">
    <source>
        <dbReference type="PROSITE-ProRule" id="PRU00322"/>
    </source>
</evidence>
<accession>A0ABD1YXC3</accession>
<evidence type="ECO:0000256" key="1">
    <source>
        <dbReference type="ARBA" id="ARBA00022723"/>
    </source>
</evidence>
<evidence type="ECO:0000256" key="6">
    <source>
        <dbReference type="SAM" id="MobiDB-lite"/>
    </source>
</evidence>
<feature type="region of interest" description="Disordered" evidence="6">
    <location>
        <begin position="543"/>
        <end position="795"/>
    </location>
</feature>
<feature type="domain" description="RanBP2-type" evidence="7">
    <location>
        <begin position="512"/>
        <end position="541"/>
    </location>
</feature>
<dbReference type="PROSITE" id="PS50199">
    <property type="entry name" value="ZF_RANBP2_2"/>
    <property type="match status" value="2"/>
</dbReference>
<evidence type="ECO:0000313" key="9">
    <source>
        <dbReference type="Proteomes" id="UP001605036"/>
    </source>
</evidence>
<gene>
    <name evidence="8" type="ORF">R1flu_006910</name>
</gene>